<feature type="domain" description="Methyl-accepting transducer" evidence="5">
    <location>
        <begin position="247"/>
        <end position="476"/>
    </location>
</feature>
<evidence type="ECO:0000256" key="4">
    <source>
        <dbReference type="SAM" id="Coils"/>
    </source>
</evidence>
<keyword evidence="7" id="KW-1185">Reference proteome</keyword>
<dbReference type="InterPro" id="IPR004090">
    <property type="entry name" value="Chemotax_Me-accpt_rcpt"/>
</dbReference>
<keyword evidence="1" id="KW-0145">Chemotaxis</keyword>
<dbReference type="GO" id="GO:0004888">
    <property type="term" value="F:transmembrane signaling receptor activity"/>
    <property type="evidence" value="ECO:0007669"/>
    <property type="project" value="InterPro"/>
</dbReference>
<dbReference type="AlphaFoldDB" id="A0A1U9KF11"/>
<dbReference type="PRINTS" id="PR00260">
    <property type="entry name" value="CHEMTRNSDUCR"/>
</dbReference>
<proteinExistence type="inferred from homology"/>
<feature type="coiled-coil region" evidence="4">
    <location>
        <begin position="174"/>
        <end position="205"/>
    </location>
</feature>
<dbReference type="CDD" id="cd01068">
    <property type="entry name" value="globin_sensor"/>
    <property type="match status" value="1"/>
</dbReference>
<name>A0A1U9KF11_ACEAC</name>
<dbReference type="InterPro" id="IPR004089">
    <property type="entry name" value="MCPsignal_dom"/>
</dbReference>
<dbReference type="Pfam" id="PF00015">
    <property type="entry name" value="MCPsignal"/>
    <property type="match status" value="1"/>
</dbReference>
<reference evidence="6 7" key="1">
    <citation type="submission" date="2016-03" db="EMBL/GenBank/DDBJ databases">
        <title>Acetic acid bacteria sequencing.</title>
        <authorList>
            <person name="Brandt J."/>
            <person name="Jakob F."/>
            <person name="Vogel R.F."/>
        </authorList>
    </citation>
    <scope>NUCLEOTIDE SEQUENCE [LARGE SCALE GENOMIC DNA]</scope>
    <source>
        <strain evidence="6 7">TMW2.1153</strain>
    </source>
</reference>
<sequence length="508" mass="55045">MISSHTVSSHTVLDIDKRLRFLGLGKAELDQLEGLVGIISQTLPQALNDFYLKISQTPEVSHFFTSDEQKANASSKQYEHWKKIVSGRFGDDYFQDVRRIGITHARIGLEPRWYIAGNSLIIEHIVEAIVRESWPKVVKSGFGRKPQIVGDKEKLIKDLGLLIKATMLDMELAVTSALNELASQRKMAEQEQEEALEMLAIALERVAEGNLVQSVDEKLKKKSPRLGSAFEKLLNGLGGLISSVRETAEKVESDGRAVGEASRNVEQQMNVQVTGLDTIVHTIEDVTVSVKEVADQTVHADTAVQECCKEAGRGQEIVSDASVAIMKISDSSGQISQIIGMIDELALQTNLLALNAGVEAARAGDAGKGFAVVAQEVRALAGRSADAAKQIKTLVSMSVRDVEVGVKLAGSAGSVISNTRKSVQSVGDLIGQIAEASATQAARVDEINRNTLRLAQDTKRSAAVLHNTIKIGQELEVSSSRLLQLVTNFKVRKSTPKYTSALSDARWG</sequence>
<dbReference type="PANTHER" id="PTHR43531:SF11">
    <property type="entry name" value="METHYL-ACCEPTING CHEMOTAXIS PROTEIN 3"/>
    <property type="match status" value="1"/>
</dbReference>
<dbReference type="EMBL" id="CP014692">
    <property type="protein sequence ID" value="AQS84366.1"/>
    <property type="molecule type" value="Genomic_DNA"/>
</dbReference>
<dbReference type="KEGG" id="aace:A0U92_05790"/>
<dbReference type="Gene3D" id="1.10.490.10">
    <property type="entry name" value="Globins"/>
    <property type="match status" value="1"/>
</dbReference>
<dbReference type="PANTHER" id="PTHR43531">
    <property type="entry name" value="PROTEIN ICFG"/>
    <property type="match status" value="1"/>
</dbReference>
<keyword evidence="4" id="KW-0175">Coiled coil</keyword>
<dbReference type="GO" id="GO:0007165">
    <property type="term" value="P:signal transduction"/>
    <property type="evidence" value="ECO:0007669"/>
    <property type="project" value="UniProtKB-KW"/>
</dbReference>
<dbReference type="InterPro" id="IPR039379">
    <property type="entry name" value="Protoglobin_sensor_dom"/>
</dbReference>
<dbReference type="SUPFAM" id="SSF46458">
    <property type="entry name" value="Globin-like"/>
    <property type="match status" value="1"/>
</dbReference>
<accession>A0A1U9KF11</accession>
<comment type="similarity">
    <text evidence="2">Belongs to the methyl-accepting chemotaxis (MCP) protein family.</text>
</comment>
<dbReference type="Proteomes" id="UP000188937">
    <property type="component" value="Chromosome"/>
</dbReference>
<dbReference type="InterPro" id="IPR051310">
    <property type="entry name" value="MCP_chemotaxis"/>
</dbReference>
<dbReference type="InterPro" id="IPR009050">
    <property type="entry name" value="Globin-like_sf"/>
</dbReference>
<evidence type="ECO:0000256" key="2">
    <source>
        <dbReference type="ARBA" id="ARBA00029447"/>
    </source>
</evidence>
<dbReference type="Pfam" id="PF11563">
    <property type="entry name" value="Protoglobin"/>
    <property type="match status" value="1"/>
</dbReference>
<dbReference type="InterPro" id="IPR012292">
    <property type="entry name" value="Globin/Proto"/>
</dbReference>
<dbReference type="GO" id="GO:0019825">
    <property type="term" value="F:oxygen binding"/>
    <property type="evidence" value="ECO:0007669"/>
    <property type="project" value="InterPro"/>
</dbReference>
<dbReference type="SMART" id="SM00283">
    <property type="entry name" value="MA"/>
    <property type="match status" value="1"/>
</dbReference>
<dbReference type="Gene3D" id="1.10.287.950">
    <property type="entry name" value="Methyl-accepting chemotaxis protein"/>
    <property type="match status" value="1"/>
</dbReference>
<evidence type="ECO:0000256" key="3">
    <source>
        <dbReference type="PROSITE-ProRule" id="PRU00284"/>
    </source>
</evidence>
<dbReference type="GO" id="GO:0020037">
    <property type="term" value="F:heme binding"/>
    <property type="evidence" value="ECO:0007669"/>
    <property type="project" value="InterPro"/>
</dbReference>
<organism evidence="6 7">
    <name type="scientific">Acetobacter aceti</name>
    <dbReference type="NCBI Taxonomy" id="435"/>
    <lineage>
        <taxon>Bacteria</taxon>
        <taxon>Pseudomonadati</taxon>
        <taxon>Pseudomonadota</taxon>
        <taxon>Alphaproteobacteria</taxon>
        <taxon>Acetobacterales</taxon>
        <taxon>Acetobacteraceae</taxon>
        <taxon>Acetobacter</taxon>
        <taxon>Acetobacter subgen. Acetobacter</taxon>
    </lineage>
</organism>
<dbReference type="SUPFAM" id="SSF58104">
    <property type="entry name" value="Methyl-accepting chemotaxis protein (MCP) signaling domain"/>
    <property type="match status" value="1"/>
</dbReference>
<dbReference type="InterPro" id="IPR044398">
    <property type="entry name" value="Globin-sensor_dom"/>
</dbReference>
<evidence type="ECO:0000259" key="5">
    <source>
        <dbReference type="PROSITE" id="PS50111"/>
    </source>
</evidence>
<evidence type="ECO:0000256" key="1">
    <source>
        <dbReference type="ARBA" id="ARBA00022500"/>
    </source>
</evidence>
<dbReference type="CDD" id="cd11386">
    <property type="entry name" value="MCP_signal"/>
    <property type="match status" value="1"/>
</dbReference>
<evidence type="ECO:0000313" key="7">
    <source>
        <dbReference type="Proteomes" id="UP000188937"/>
    </source>
</evidence>
<dbReference type="RefSeq" id="WP_077812407.1">
    <property type="nucleotide sequence ID" value="NZ_CP014692.1"/>
</dbReference>
<evidence type="ECO:0000313" key="6">
    <source>
        <dbReference type="EMBL" id="AQS84366.1"/>
    </source>
</evidence>
<dbReference type="PROSITE" id="PS50111">
    <property type="entry name" value="CHEMOTAXIS_TRANSDUC_2"/>
    <property type="match status" value="1"/>
</dbReference>
<keyword evidence="3" id="KW-0807">Transducer</keyword>
<dbReference type="STRING" id="435.A0U92_05790"/>
<dbReference type="GO" id="GO:0006935">
    <property type="term" value="P:chemotaxis"/>
    <property type="evidence" value="ECO:0007669"/>
    <property type="project" value="UniProtKB-KW"/>
</dbReference>
<dbReference type="GO" id="GO:0016020">
    <property type="term" value="C:membrane"/>
    <property type="evidence" value="ECO:0007669"/>
    <property type="project" value="InterPro"/>
</dbReference>
<dbReference type="OrthoDB" id="266313at2"/>
<gene>
    <name evidence="6" type="ORF">A0U92_05790</name>
</gene>
<protein>
    <recommendedName>
        <fullName evidence="5">Methyl-accepting transducer domain-containing protein</fullName>
    </recommendedName>
</protein>